<dbReference type="Proteomes" id="UP000094053">
    <property type="component" value="Unassembled WGS sequence"/>
</dbReference>
<dbReference type="EMBL" id="MIHA01000020">
    <property type="protein sequence ID" value="ODQ87616.1"/>
    <property type="molecule type" value="Genomic_DNA"/>
</dbReference>
<protein>
    <submittedName>
        <fullName evidence="1">Uncharacterized protein</fullName>
    </submittedName>
</protein>
<evidence type="ECO:0000313" key="2">
    <source>
        <dbReference type="Proteomes" id="UP000094053"/>
    </source>
</evidence>
<proteinExistence type="predicted"/>
<sequence length="352" mass="39250">MSDQVTVIIDRASVAMGDDVDSHLEFWSFPATATVDDLLVEVSTHYLPGVAGPAGWRLYMHMDDPGARQVLGLIYTRDDLRVDDQICRLVEGHQTLGELARFSELEVYASYLVRDQARPISLSEAKAGASFTGCRPTRLESEAQAQAEHAWSMIRELDREAAGVQAARRDWIRTNIVAGAEFPSGADVFVARNFPVLANLLCNASMNIAGELLGIENPRAGIDLPDEQARTATLVMMLAGFEWGLQQESWRFGEREYCRAYLEFLAGCGYALTPIEHVMAGHVTVEEFLRDQDAVRERVTRIGHLREQQHEVWMNHYHGKISHEQYEAATQPINAELTALGQHPGPPMGCCR</sequence>
<comment type="caution">
    <text evidence="1">The sequence shown here is derived from an EMBL/GenBank/DDBJ whole genome shotgun (WGS) entry which is preliminary data.</text>
</comment>
<dbReference type="RefSeq" id="WP_069415899.1">
    <property type="nucleotide sequence ID" value="NZ_JACKUL010000020.1"/>
</dbReference>
<keyword evidence="2" id="KW-1185">Reference proteome</keyword>
<organism evidence="1 2">
    <name type="scientific">Mycolicibacterium flavescens</name>
    <name type="common">Mycobacterium flavescens</name>
    <dbReference type="NCBI Taxonomy" id="1776"/>
    <lineage>
        <taxon>Bacteria</taxon>
        <taxon>Bacillati</taxon>
        <taxon>Actinomycetota</taxon>
        <taxon>Actinomycetes</taxon>
        <taxon>Mycobacteriales</taxon>
        <taxon>Mycobacteriaceae</taxon>
        <taxon>Mycolicibacterium</taxon>
    </lineage>
</organism>
<name>A0A1E3RCJ5_MYCFV</name>
<dbReference type="OrthoDB" id="4605766at2"/>
<gene>
    <name evidence="1" type="ORF">BHQ18_22635</name>
</gene>
<dbReference type="AlphaFoldDB" id="A0A1E3RCJ5"/>
<accession>A0A1E3RCJ5</accession>
<reference evidence="2" key="1">
    <citation type="submission" date="2016-09" db="EMBL/GenBank/DDBJ databases">
        <authorList>
            <person name="Greninger A.L."/>
            <person name="Jerome K.R."/>
            <person name="Mcnair B."/>
            <person name="Wallis C."/>
            <person name="Fang F."/>
        </authorList>
    </citation>
    <scope>NUCLEOTIDE SEQUENCE [LARGE SCALE GENOMIC DNA]</scope>
    <source>
        <strain evidence="2">M6</strain>
    </source>
</reference>
<evidence type="ECO:0000313" key="1">
    <source>
        <dbReference type="EMBL" id="ODQ87616.1"/>
    </source>
</evidence>